<organism evidence="2">
    <name type="scientific">Selaginella moellendorffii</name>
    <name type="common">Spikemoss</name>
    <dbReference type="NCBI Taxonomy" id="88036"/>
    <lineage>
        <taxon>Eukaryota</taxon>
        <taxon>Viridiplantae</taxon>
        <taxon>Streptophyta</taxon>
        <taxon>Embryophyta</taxon>
        <taxon>Tracheophyta</taxon>
        <taxon>Lycopodiopsida</taxon>
        <taxon>Selaginellales</taxon>
        <taxon>Selaginellaceae</taxon>
        <taxon>Selaginella</taxon>
    </lineage>
</organism>
<protein>
    <submittedName>
        <fullName evidence="1">Uncharacterized protein</fullName>
    </submittedName>
</protein>
<sequence>MDMNQIRQVSASAGLGDGLSEQAPIIITGTATAGASTSGITTLRQALNKKREGIHVDLDRHLRPRKRLLPRSFFSGDAIVDLDSFYYCPWPDRDSIVAEMESGNWLLLTAPWQSGKSTLLTALGLELRAKGYLVELTTMDDKMVALANDKTKQEWEAAEDFYKRLIEKVCDQSELEPPEKSSEVIDVFTARKDVKPVIWLLDEAQLLNQMHHQTGYAVRNLLSSLRIAKRESVTRNKLGKYRLHSFCLCGLPRLAYLIGDARSRRESYVPSSPRHCHDPLRPYLSGWSSPLSKQLDRQRWRLGQQQVAKMLDDYFRDRFLFCKTTFDGDEDEEHHRQAISGISKSIMDITSGHAGLVGWCCDLLQGTGREQGPAVRSFEHWRQLVEQGRVRSHAFNDTVFGKMVRVVAAYPDRVKDVILQCIDSVDGSAGVDHLDTVLEAIDDGVLEVAGTRKVQLSSPLLLSTLLESCKFAPLQALPAPTESLVEVYETAIAFMNPKVFMRPKVLNASGQPSEYIMQSQFFRGLMFIMEQSLYTPHKYHVFVEVKESDENGRRMKRMDGFMESSDAPKQGMEVQVGASSSETREAVQDHLKRCAYYGRLHRCEMSYLFFWVGEGDPTGAKTVIKELTLLTEVQEDGTEIVKVQSGFAGISCWLEDNGNWVTSRKEVPPEFPTLLLSSLDRGMRRH</sequence>
<keyword evidence="2" id="KW-1185">Reference proteome</keyword>
<dbReference type="Gene3D" id="3.40.50.300">
    <property type="entry name" value="P-loop containing nucleotide triphosphate hydrolases"/>
    <property type="match status" value="1"/>
</dbReference>
<proteinExistence type="predicted"/>
<dbReference type="AlphaFoldDB" id="D8SD66"/>
<dbReference type="SUPFAM" id="SSF52540">
    <property type="entry name" value="P-loop containing nucleoside triphosphate hydrolases"/>
    <property type="match status" value="1"/>
</dbReference>
<accession>D8SD66</accession>
<dbReference type="EMBL" id="GL377613">
    <property type="protein sequence ID" value="EFJ17567.1"/>
    <property type="molecule type" value="Genomic_DNA"/>
</dbReference>
<name>D8SD66_SELML</name>
<dbReference type="Proteomes" id="UP000001514">
    <property type="component" value="Unassembled WGS sequence"/>
</dbReference>
<dbReference type="KEGG" id="smo:SELMODRAFT_420807"/>
<dbReference type="InParanoid" id="D8SD66"/>
<gene>
    <name evidence="1" type="ORF">SELMODRAFT_420807</name>
</gene>
<dbReference type="InterPro" id="IPR027417">
    <property type="entry name" value="P-loop_NTPase"/>
</dbReference>
<evidence type="ECO:0000313" key="1">
    <source>
        <dbReference type="EMBL" id="EFJ17567.1"/>
    </source>
</evidence>
<dbReference type="Gramene" id="EFJ17567">
    <property type="protein sequence ID" value="EFJ17567"/>
    <property type="gene ID" value="SELMODRAFT_420807"/>
</dbReference>
<dbReference type="HOGENOM" id="CLU_421164_0_0_1"/>
<reference evidence="1 2" key="1">
    <citation type="journal article" date="2011" name="Science">
        <title>The Selaginella genome identifies genetic changes associated with the evolution of vascular plants.</title>
        <authorList>
            <person name="Banks J.A."/>
            <person name="Nishiyama T."/>
            <person name="Hasebe M."/>
            <person name="Bowman J.L."/>
            <person name="Gribskov M."/>
            <person name="dePamphilis C."/>
            <person name="Albert V.A."/>
            <person name="Aono N."/>
            <person name="Aoyama T."/>
            <person name="Ambrose B.A."/>
            <person name="Ashton N.W."/>
            <person name="Axtell M.J."/>
            <person name="Barker E."/>
            <person name="Barker M.S."/>
            <person name="Bennetzen J.L."/>
            <person name="Bonawitz N.D."/>
            <person name="Chapple C."/>
            <person name="Cheng C."/>
            <person name="Correa L.G."/>
            <person name="Dacre M."/>
            <person name="DeBarry J."/>
            <person name="Dreyer I."/>
            <person name="Elias M."/>
            <person name="Engstrom E.M."/>
            <person name="Estelle M."/>
            <person name="Feng L."/>
            <person name="Finet C."/>
            <person name="Floyd S.K."/>
            <person name="Frommer W.B."/>
            <person name="Fujita T."/>
            <person name="Gramzow L."/>
            <person name="Gutensohn M."/>
            <person name="Harholt J."/>
            <person name="Hattori M."/>
            <person name="Heyl A."/>
            <person name="Hirai T."/>
            <person name="Hiwatashi Y."/>
            <person name="Ishikawa M."/>
            <person name="Iwata M."/>
            <person name="Karol K.G."/>
            <person name="Koehler B."/>
            <person name="Kolukisaoglu U."/>
            <person name="Kubo M."/>
            <person name="Kurata T."/>
            <person name="Lalonde S."/>
            <person name="Li K."/>
            <person name="Li Y."/>
            <person name="Litt A."/>
            <person name="Lyons E."/>
            <person name="Manning G."/>
            <person name="Maruyama T."/>
            <person name="Michael T.P."/>
            <person name="Mikami K."/>
            <person name="Miyazaki S."/>
            <person name="Morinaga S."/>
            <person name="Murata T."/>
            <person name="Mueller-Roeber B."/>
            <person name="Nelson D.R."/>
            <person name="Obara M."/>
            <person name="Oguri Y."/>
            <person name="Olmstead R.G."/>
            <person name="Onodera N."/>
            <person name="Petersen B.L."/>
            <person name="Pils B."/>
            <person name="Prigge M."/>
            <person name="Rensing S.A."/>
            <person name="Riano-Pachon D.M."/>
            <person name="Roberts A.W."/>
            <person name="Sato Y."/>
            <person name="Scheller H.V."/>
            <person name="Schulz B."/>
            <person name="Schulz C."/>
            <person name="Shakirov E.V."/>
            <person name="Shibagaki N."/>
            <person name="Shinohara N."/>
            <person name="Shippen D.E."/>
            <person name="Soerensen I."/>
            <person name="Sotooka R."/>
            <person name="Sugimoto N."/>
            <person name="Sugita M."/>
            <person name="Sumikawa N."/>
            <person name="Tanurdzic M."/>
            <person name="Theissen G."/>
            <person name="Ulvskov P."/>
            <person name="Wakazuki S."/>
            <person name="Weng J.K."/>
            <person name="Willats W.W."/>
            <person name="Wipf D."/>
            <person name="Wolf P.G."/>
            <person name="Yang L."/>
            <person name="Zimmer A.D."/>
            <person name="Zhu Q."/>
            <person name="Mitros T."/>
            <person name="Hellsten U."/>
            <person name="Loque D."/>
            <person name="Otillar R."/>
            <person name="Salamov A."/>
            <person name="Schmutz J."/>
            <person name="Shapiro H."/>
            <person name="Lindquist E."/>
            <person name="Lucas S."/>
            <person name="Rokhsar D."/>
            <person name="Grigoriev I.V."/>
        </authorList>
    </citation>
    <scope>NUCLEOTIDE SEQUENCE [LARGE SCALE GENOMIC DNA]</scope>
</reference>
<evidence type="ECO:0000313" key="2">
    <source>
        <dbReference type="Proteomes" id="UP000001514"/>
    </source>
</evidence>